<reference evidence="4 5" key="1">
    <citation type="journal article" date="2014" name="Genome Biol. Evol.">
        <title>The secreted proteins of Achlya hypogyna and Thraustotheca clavata identify the ancestral oomycete secretome and reveal gene acquisitions by horizontal gene transfer.</title>
        <authorList>
            <person name="Misner I."/>
            <person name="Blouin N."/>
            <person name="Leonard G."/>
            <person name="Richards T.A."/>
            <person name="Lane C.E."/>
        </authorList>
    </citation>
    <scope>NUCLEOTIDE SEQUENCE [LARGE SCALE GENOMIC DNA]</scope>
    <source>
        <strain evidence="4 5">ATCC 48635</strain>
    </source>
</reference>
<dbReference type="Gene3D" id="2.60.34.20">
    <property type="match status" value="1"/>
</dbReference>
<dbReference type="Proteomes" id="UP000243579">
    <property type="component" value="Unassembled WGS sequence"/>
</dbReference>
<dbReference type="CDD" id="cd13778">
    <property type="entry name" value="Aar2_C"/>
    <property type="match status" value="1"/>
</dbReference>
<evidence type="ECO:0000259" key="3">
    <source>
        <dbReference type="Pfam" id="PF20981"/>
    </source>
</evidence>
<evidence type="ECO:0000259" key="2">
    <source>
        <dbReference type="Pfam" id="PF05282"/>
    </source>
</evidence>
<evidence type="ECO:0000313" key="5">
    <source>
        <dbReference type="Proteomes" id="UP000243579"/>
    </source>
</evidence>
<gene>
    <name evidence="4" type="ORF">ACHHYP_07497</name>
</gene>
<dbReference type="InterPro" id="IPR007946">
    <property type="entry name" value="AAR2"/>
</dbReference>
<dbReference type="InterPro" id="IPR033648">
    <property type="entry name" value="AAR2_C"/>
</dbReference>
<organism evidence="4 5">
    <name type="scientific">Achlya hypogyna</name>
    <name type="common">Oomycete</name>
    <name type="synonym">Protoachlya hypogyna</name>
    <dbReference type="NCBI Taxonomy" id="1202772"/>
    <lineage>
        <taxon>Eukaryota</taxon>
        <taxon>Sar</taxon>
        <taxon>Stramenopiles</taxon>
        <taxon>Oomycota</taxon>
        <taxon>Saprolegniomycetes</taxon>
        <taxon>Saprolegniales</taxon>
        <taxon>Achlyaceae</taxon>
        <taxon>Achlya</taxon>
    </lineage>
</organism>
<sequence length="373" mass="41350">MAALGPGTATLVCLDVPVGTEFGIDYEAFRTAERFQGVKLLPVGLHFVFYASTGEHDGIRQGFFIDVQAGDVLLRKWSNDTEEILPLQDARDAENLTRAVRGFQLDGNLGAYPQKHCKTWRRLSKYISHSVLQRCGVSLGTTLMPGDPDIMSTDEPGTVAAYFPNTAQTARFTSLKKPTLARSAAEVTQYHLDSSEHLAFLLETHYGNDWKELLGELQLAFVLFLFISSLDALQQWKQLVWLLCSSEAAVATKPELFTSFLALMHAHLDQVGAEFFQDEVAEHNFLQASLASLFEILHDDTLDAKLLAKSRKLQAFLQQKFALRFDVLDTYAFGDDDCAPTVVLPDELPAYVLNDSVLDDAANAAAAANLFRH</sequence>
<evidence type="ECO:0000256" key="1">
    <source>
        <dbReference type="ARBA" id="ARBA00006281"/>
    </source>
</evidence>
<evidence type="ECO:0000313" key="4">
    <source>
        <dbReference type="EMBL" id="OQR99103.1"/>
    </source>
</evidence>
<proteinExistence type="inferred from homology"/>
<comment type="caution">
    <text evidence="4">The sequence shown here is derived from an EMBL/GenBank/DDBJ whole genome shotgun (WGS) entry which is preliminary data.</text>
</comment>
<dbReference type="STRING" id="1202772.A0A1V9ZM92"/>
<feature type="domain" description="AAR2 C-terminal" evidence="2">
    <location>
        <begin position="181"/>
        <end position="326"/>
    </location>
</feature>
<dbReference type="Pfam" id="PF20981">
    <property type="entry name" value="AAR2_1st"/>
    <property type="match status" value="1"/>
</dbReference>
<protein>
    <recommendedName>
        <fullName evidence="6">AAR2 family protein</fullName>
    </recommendedName>
</protein>
<feature type="domain" description="AAR2 N-terminal" evidence="3">
    <location>
        <begin position="8"/>
        <end position="135"/>
    </location>
</feature>
<dbReference type="EMBL" id="JNBR01000075">
    <property type="protein sequence ID" value="OQR99103.1"/>
    <property type="molecule type" value="Genomic_DNA"/>
</dbReference>
<comment type="similarity">
    <text evidence="1">Belongs to the AAR2 family.</text>
</comment>
<dbReference type="AlphaFoldDB" id="A0A1V9ZM92"/>
<keyword evidence="5" id="KW-1185">Reference proteome</keyword>
<dbReference type="PANTHER" id="PTHR12689:SF4">
    <property type="entry name" value="PROTEIN AAR2 HOMOLOG"/>
    <property type="match status" value="1"/>
</dbReference>
<accession>A0A1V9ZM92</accession>
<dbReference type="CDD" id="cd13777">
    <property type="entry name" value="Aar2_N"/>
    <property type="match status" value="1"/>
</dbReference>
<dbReference type="InterPro" id="IPR033647">
    <property type="entry name" value="Aar2_N"/>
</dbReference>
<dbReference type="Gene3D" id="1.25.40.550">
    <property type="entry name" value="Aar2, C-terminal domain-like"/>
    <property type="match status" value="1"/>
</dbReference>
<dbReference type="Pfam" id="PF05282">
    <property type="entry name" value="AAR2"/>
    <property type="match status" value="1"/>
</dbReference>
<dbReference type="InterPro" id="IPR038516">
    <property type="entry name" value="AAR2_N_sf"/>
</dbReference>
<dbReference type="OrthoDB" id="201752at2759"/>
<dbReference type="InterPro" id="IPR038514">
    <property type="entry name" value="AAR2_C_sf"/>
</dbReference>
<dbReference type="FunFam" id="2.60.34.20:FF:000001">
    <property type="entry name" value="protein AAR2 homolog"/>
    <property type="match status" value="1"/>
</dbReference>
<evidence type="ECO:0008006" key="6">
    <source>
        <dbReference type="Google" id="ProtNLM"/>
    </source>
</evidence>
<dbReference type="GO" id="GO:0000244">
    <property type="term" value="P:spliceosomal tri-snRNP complex assembly"/>
    <property type="evidence" value="ECO:0007669"/>
    <property type="project" value="TreeGrafter"/>
</dbReference>
<dbReference type="PANTHER" id="PTHR12689">
    <property type="entry name" value="A1 CISTRON SPLICING FACTOR AAR2-RELATED"/>
    <property type="match status" value="1"/>
</dbReference>
<name>A0A1V9ZM92_ACHHY</name>